<dbReference type="InterPro" id="IPR018618">
    <property type="entry name" value="GID4/10-like"/>
</dbReference>
<dbReference type="OrthoDB" id="62at2759"/>
<evidence type="ECO:0000256" key="1">
    <source>
        <dbReference type="ARBA" id="ARBA00061469"/>
    </source>
</evidence>
<dbReference type="GO" id="GO:0006623">
    <property type="term" value="P:protein targeting to vacuole"/>
    <property type="evidence" value="ECO:0007669"/>
    <property type="project" value="TreeGrafter"/>
</dbReference>
<feature type="compositionally biased region" description="Basic and acidic residues" evidence="2">
    <location>
        <begin position="352"/>
        <end position="367"/>
    </location>
</feature>
<dbReference type="GO" id="GO:0034657">
    <property type="term" value="C:GID complex"/>
    <property type="evidence" value="ECO:0007669"/>
    <property type="project" value="TreeGrafter"/>
</dbReference>
<dbReference type="STRING" id="401625.A0A0P1BSK1"/>
<feature type="region of interest" description="Disordered" evidence="2">
    <location>
        <begin position="314"/>
        <end position="371"/>
    </location>
</feature>
<feature type="compositionally biased region" description="Basic and acidic residues" evidence="2">
    <location>
        <begin position="134"/>
        <end position="143"/>
    </location>
</feature>
<organism evidence="3 4">
    <name type="scientific">Ceraceosorus bombacis</name>
    <dbReference type="NCBI Taxonomy" id="401625"/>
    <lineage>
        <taxon>Eukaryota</taxon>
        <taxon>Fungi</taxon>
        <taxon>Dikarya</taxon>
        <taxon>Basidiomycota</taxon>
        <taxon>Ustilaginomycotina</taxon>
        <taxon>Exobasidiomycetes</taxon>
        <taxon>Ceraceosorales</taxon>
        <taxon>Ceraceosoraceae</taxon>
        <taxon>Ceraceosorus</taxon>
    </lineage>
</organism>
<feature type="compositionally biased region" description="Low complexity" evidence="2">
    <location>
        <begin position="19"/>
        <end position="34"/>
    </location>
</feature>
<feature type="compositionally biased region" description="Polar residues" evidence="2">
    <location>
        <begin position="65"/>
        <end position="77"/>
    </location>
</feature>
<feature type="region of interest" description="Disordered" evidence="2">
    <location>
        <begin position="571"/>
        <end position="593"/>
    </location>
</feature>
<dbReference type="Proteomes" id="UP000054845">
    <property type="component" value="Unassembled WGS sequence"/>
</dbReference>
<evidence type="ECO:0000313" key="3">
    <source>
        <dbReference type="EMBL" id="CEH19403.1"/>
    </source>
</evidence>
<feature type="compositionally biased region" description="Low complexity" evidence="2">
    <location>
        <begin position="583"/>
        <end position="593"/>
    </location>
</feature>
<dbReference type="GO" id="GO:0043161">
    <property type="term" value="P:proteasome-mediated ubiquitin-dependent protein catabolic process"/>
    <property type="evidence" value="ECO:0007669"/>
    <property type="project" value="TreeGrafter"/>
</dbReference>
<dbReference type="GO" id="GO:0007039">
    <property type="term" value="P:protein catabolic process in the vacuole"/>
    <property type="evidence" value="ECO:0007669"/>
    <property type="project" value="TreeGrafter"/>
</dbReference>
<keyword evidence="4" id="KW-1185">Reference proteome</keyword>
<evidence type="ECO:0000313" key="4">
    <source>
        <dbReference type="Proteomes" id="UP000054845"/>
    </source>
</evidence>
<dbReference type="GO" id="GO:0045721">
    <property type="term" value="P:negative regulation of gluconeogenesis"/>
    <property type="evidence" value="ECO:0007669"/>
    <property type="project" value="TreeGrafter"/>
</dbReference>
<protein>
    <submittedName>
        <fullName evidence="3">Vacuolar import and degradation protein</fullName>
    </submittedName>
</protein>
<dbReference type="PANTHER" id="PTHR14534">
    <property type="entry name" value="VACUOLAR IMPORT AND DEGRADATION PROTEIN 24"/>
    <property type="match status" value="1"/>
</dbReference>
<comment type="similarity">
    <text evidence="1">Belongs to the GID4/VID24 family.</text>
</comment>
<feature type="region of interest" description="Disordered" evidence="2">
    <location>
        <begin position="132"/>
        <end position="236"/>
    </location>
</feature>
<feature type="compositionally biased region" description="Basic and acidic residues" evidence="2">
    <location>
        <begin position="214"/>
        <end position="225"/>
    </location>
</feature>
<name>A0A0P1BSK1_9BASI</name>
<dbReference type="AlphaFoldDB" id="A0A0P1BSK1"/>
<dbReference type="PANTHER" id="PTHR14534:SF3">
    <property type="entry name" value="GID COMPLEX SUBUNIT 4 HOMOLOG"/>
    <property type="match status" value="1"/>
</dbReference>
<dbReference type="GO" id="GO:0005773">
    <property type="term" value="C:vacuole"/>
    <property type="evidence" value="ECO:0007669"/>
    <property type="project" value="GOC"/>
</dbReference>
<dbReference type="Pfam" id="PF09783">
    <property type="entry name" value="Vac_ImportDeg"/>
    <property type="match status" value="1"/>
</dbReference>
<reference evidence="3 4" key="1">
    <citation type="submission" date="2014-09" db="EMBL/GenBank/DDBJ databases">
        <authorList>
            <person name="Magalhaes I.L.F."/>
            <person name="Oliveira U."/>
            <person name="Santos F.R."/>
            <person name="Vidigal T.H.D.A."/>
            <person name="Brescovit A.D."/>
            <person name="Santos A.J."/>
        </authorList>
    </citation>
    <scope>NUCLEOTIDE SEQUENCE [LARGE SCALE GENOMIC DNA]</scope>
</reference>
<dbReference type="EMBL" id="CCYA01000389">
    <property type="protein sequence ID" value="CEH19403.1"/>
    <property type="molecule type" value="Genomic_DNA"/>
</dbReference>
<feature type="region of interest" description="Disordered" evidence="2">
    <location>
        <begin position="1"/>
        <end position="102"/>
    </location>
</feature>
<accession>A0A0P1BSK1</accession>
<feature type="compositionally biased region" description="Basic and acidic residues" evidence="2">
    <location>
        <begin position="316"/>
        <end position="341"/>
    </location>
</feature>
<sequence>MAPAPGSDPPSRLDNEAGPSNSPPASTSSAPTNAHEGPKICARCGQPLPESSEAVSAGAALPHPSGSSLHAFSTSLGAPSPSSIAFAPPPATHSDQRSAEQQRAFEAESIIMCAECRIAHASNVPRVPVTSVDNRSHATRPDVQDDPLLIGSADDDAQIGTGSRTDPRSVPATPSRRPEMTLPRNVSEANISSENHRRWTGDGAQNQEASASASERDRNSDHMDFYSDPSQGSASLRREPFTATDAQVGPLASAQGAAGDEAREPAVVHEIIQASGPLVRARTSSFSRSLHWPIGEAASSSRWSSDSIPLVSIPHSRRETSEEQLDADKQPDGAMEAEVHANSDPATGVSLRDAKSRDATSSHKDPNSKMIDSQWRSWNHYSPIGPDPRADTSRLRMRSRGRGCLVPGATFVGTQRSGRSTYEVGVQIVNVDLEASHLCGYLNIRGLTEDWPELTTFFDAEIIGDRHSFVTNKWGAKEANDMTHWARFSPFRSLRNKLDKTGLFDHMTKPYVFMRWKERFLVPDHRVRDIHGASFAGFYYVCVELGESSTSAARASAAALVASSGATQQDFPGFISESDANSTQTRRGQTTLGGSAMMLDEDEEEEVDADPNFDALSRSAREPLVPGRMTGFYYHANSEPYQQLALQHVPEPSSGTFEMR</sequence>
<evidence type="ECO:0000256" key="2">
    <source>
        <dbReference type="SAM" id="MobiDB-lite"/>
    </source>
</evidence>
<proteinExistence type="inferred from homology"/>